<gene>
    <name evidence="1" type="ORF">HaLaN_31563</name>
</gene>
<comment type="caution">
    <text evidence="1">The sequence shown here is derived from an EMBL/GenBank/DDBJ whole genome shotgun (WGS) entry which is preliminary data.</text>
</comment>
<sequence>RRCRAEQPDLLDLLHTRLLPGLVVCLEPLTVQELAWATDCEADTDKVLELVGHVCCPVPCQHTTAPPPAGQLMPAAGRAASG</sequence>
<proteinExistence type="predicted"/>
<organism evidence="1 2">
    <name type="scientific">Haematococcus lacustris</name>
    <name type="common">Green alga</name>
    <name type="synonym">Haematococcus pluvialis</name>
    <dbReference type="NCBI Taxonomy" id="44745"/>
    <lineage>
        <taxon>Eukaryota</taxon>
        <taxon>Viridiplantae</taxon>
        <taxon>Chlorophyta</taxon>
        <taxon>core chlorophytes</taxon>
        <taxon>Chlorophyceae</taxon>
        <taxon>CS clade</taxon>
        <taxon>Chlamydomonadales</taxon>
        <taxon>Haematococcaceae</taxon>
        <taxon>Haematococcus</taxon>
    </lineage>
</organism>
<evidence type="ECO:0000313" key="1">
    <source>
        <dbReference type="EMBL" id="GFH32355.1"/>
    </source>
</evidence>
<accession>A0A6A0AIJ4</accession>
<feature type="non-terminal residue" evidence="1">
    <location>
        <position position="1"/>
    </location>
</feature>
<dbReference type="Proteomes" id="UP000485058">
    <property type="component" value="Unassembled WGS sequence"/>
</dbReference>
<reference evidence="1 2" key="1">
    <citation type="submission" date="2020-02" db="EMBL/GenBank/DDBJ databases">
        <title>Draft genome sequence of Haematococcus lacustris strain NIES-144.</title>
        <authorList>
            <person name="Morimoto D."/>
            <person name="Nakagawa S."/>
            <person name="Yoshida T."/>
            <person name="Sawayama S."/>
        </authorList>
    </citation>
    <scope>NUCLEOTIDE SEQUENCE [LARGE SCALE GENOMIC DNA]</scope>
    <source>
        <strain evidence="1 2">NIES-144</strain>
    </source>
</reference>
<keyword evidence="2" id="KW-1185">Reference proteome</keyword>
<name>A0A6A0AIJ4_HAELA</name>
<protein>
    <submittedName>
        <fullName evidence="1">Uncharacterized protein</fullName>
    </submittedName>
</protein>
<evidence type="ECO:0000313" key="2">
    <source>
        <dbReference type="Proteomes" id="UP000485058"/>
    </source>
</evidence>
<dbReference type="EMBL" id="BLLF01006556">
    <property type="protein sequence ID" value="GFH32355.1"/>
    <property type="molecule type" value="Genomic_DNA"/>
</dbReference>
<dbReference type="AlphaFoldDB" id="A0A6A0AIJ4"/>